<keyword evidence="2" id="KW-1185">Reference proteome</keyword>
<evidence type="ECO:0000313" key="2">
    <source>
        <dbReference type="Proteomes" id="UP000001054"/>
    </source>
</evidence>
<sequence>MWVELHDSNGPIFINMDTVTHFQRVEGKRRTTLVTFAPNNGTCVMFQVNESPDEIMEMIGENY</sequence>
<dbReference type="PATRIC" id="fig|394.7.peg.3979"/>
<dbReference type="KEGG" id="rhi:NGR_c11540"/>
<dbReference type="EMBL" id="CP001389">
    <property type="protein sequence ID" value="ACP24939.1"/>
    <property type="molecule type" value="Genomic_DNA"/>
</dbReference>
<dbReference type="Proteomes" id="UP000001054">
    <property type="component" value="Chromosome"/>
</dbReference>
<organism evidence="1 2">
    <name type="scientific">Sinorhizobium fredii (strain NBRC 101917 / NGR234)</name>
    <dbReference type="NCBI Taxonomy" id="394"/>
    <lineage>
        <taxon>Bacteria</taxon>
        <taxon>Pseudomonadati</taxon>
        <taxon>Pseudomonadota</taxon>
        <taxon>Alphaproteobacteria</taxon>
        <taxon>Hyphomicrobiales</taxon>
        <taxon>Rhizobiaceae</taxon>
        <taxon>Sinorhizobium/Ensifer group</taxon>
        <taxon>Sinorhizobium</taxon>
    </lineage>
</organism>
<dbReference type="HOGENOM" id="CLU_2882884_0_0_5"/>
<dbReference type="OrthoDB" id="8278885at2"/>
<dbReference type="RefSeq" id="WP_012707722.1">
    <property type="nucleotide sequence ID" value="NC_012587.1"/>
</dbReference>
<reference evidence="1 2" key="1">
    <citation type="journal article" date="2009" name="Appl. Environ. Microbiol.">
        <title>Rhizobium sp. strain NGR234 possesses a remarkable number of secretion systems.</title>
        <authorList>
            <person name="Schmeisser C."/>
            <person name="Liesegang H."/>
            <person name="Krysciak D."/>
            <person name="Bakkou N."/>
            <person name="Le Quere A."/>
            <person name="Wollherr A."/>
            <person name="Heinemeyer I."/>
            <person name="Morgenstern B."/>
            <person name="Pommerening-Roeser A."/>
            <person name="Flores M."/>
            <person name="Palacios R."/>
            <person name="Brenner S."/>
            <person name="Gottschalk G."/>
            <person name="Schmitz R.A."/>
            <person name="Broughton W.J."/>
            <person name="Perret X."/>
            <person name="Strittmatter A.W."/>
            <person name="Streit W.R."/>
        </authorList>
    </citation>
    <scope>NUCLEOTIDE SEQUENCE [LARGE SCALE GENOMIC DNA]</scope>
    <source>
        <strain evidence="2">NBRC 101917 / NGR234</strain>
    </source>
</reference>
<evidence type="ECO:0000313" key="1">
    <source>
        <dbReference type="EMBL" id="ACP24939.1"/>
    </source>
</evidence>
<dbReference type="AlphaFoldDB" id="C3MAU6"/>
<name>C3MAU6_SINFN</name>
<protein>
    <submittedName>
        <fullName evidence="1">Uncharacterized protein</fullName>
    </submittedName>
</protein>
<gene>
    <name evidence="1" type="ordered locus">NGR_c11540</name>
</gene>
<accession>C3MAU6</accession>
<proteinExistence type="predicted"/>